<gene>
    <name evidence="2" type="ORF">B1A_06655</name>
</gene>
<reference evidence="2" key="1">
    <citation type="submission" date="2013-08" db="EMBL/GenBank/DDBJ databases">
        <authorList>
            <person name="Mendez C."/>
            <person name="Richter M."/>
            <person name="Ferrer M."/>
            <person name="Sanchez J."/>
        </authorList>
    </citation>
    <scope>NUCLEOTIDE SEQUENCE</scope>
</reference>
<feature type="domain" description="4Fe4S-binding SPASM" evidence="1">
    <location>
        <begin position="22"/>
        <end position="57"/>
    </location>
</feature>
<dbReference type="CDD" id="cd21109">
    <property type="entry name" value="SPASM"/>
    <property type="match status" value="1"/>
</dbReference>
<proteinExistence type="predicted"/>
<comment type="caution">
    <text evidence="2">The sequence shown here is derived from an EMBL/GenBank/DDBJ whole genome shotgun (WGS) entry which is preliminary data.</text>
</comment>
<organism evidence="2">
    <name type="scientific">mine drainage metagenome</name>
    <dbReference type="NCBI Taxonomy" id="410659"/>
    <lineage>
        <taxon>unclassified sequences</taxon>
        <taxon>metagenomes</taxon>
        <taxon>ecological metagenomes</taxon>
    </lineage>
</organism>
<evidence type="ECO:0000259" key="1">
    <source>
        <dbReference type="Pfam" id="PF13186"/>
    </source>
</evidence>
<feature type="non-terminal residue" evidence="2">
    <location>
        <position position="1"/>
    </location>
</feature>
<evidence type="ECO:0000313" key="2">
    <source>
        <dbReference type="EMBL" id="EQD69774.1"/>
    </source>
</evidence>
<dbReference type="EMBL" id="AUZX01004825">
    <property type="protein sequence ID" value="EQD69774.1"/>
    <property type="molecule type" value="Genomic_DNA"/>
</dbReference>
<reference evidence="2" key="2">
    <citation type="journal article" date="2014" name="ISME J.">
        <title>Microbial stratification in low pH oxic and suboxic macroscopic growths along an acid mine drainage.</title>
        <authorList>
            <person name="Mendez-Garcia C."/>
            <person name="Mesa V."/>
            <person name="Sprenger R.R."/>
            <person name="Richter M."/>
            <person name="Diez M.S."/>
            <person name="Solano J."/>
            <person name="Bargiela R."/>
            <person name="Golyshina O.V."/>
            <person name="Manteca A."/>
            <person name="Ramos J.L."/>
            <person name="Gallego J.R."/>
            <person name="Llorente I."/>
            <person name="Martins Dos Santos V.A."/>
            <person name="Jensen O.N."/>
            <person name="Pelaez A.I."/>
            <person name="Sanchez J."/>
            <person name="Ferrer M."/>
        </authorList>
    </citation>
    <scope>NUCLEOTIDE SEQUENCE</scope>
</reference>
<name>T1CMV4_9ZZZZ</name>
<dbReference type="InterPro" id="IPR023885">
    <property type="entry name" value="4Fe4S-binding_SPASM_dom"/>
</dbReference>
<sequence length="133" mass="14418">DNFCNRWSGGLNFLRHGYSGSEVSIDPRGDVFPCCIKTRMPIGNLLEDDLIAILDSLAREPAFEAISAGHPERMGLAYGWSEARFRAESSTVTPKGAAYANLCIGCDRFHESVLGAVIEAARARRAAQRGCVA</sequence>
<dbReference type="InterPro" id="IPR013785">
    <property type="entry name" value="Aldolase_TIM"/>
</dbReference>
<accession>T1CMV4</accession>
<protein>
    <submittedName>
        <fullName evidence="2">Radical SAM domain protein</fullName>
    </submittedName>
</protein>
<dbReference type="Gene3D" id="3.20.20.70">
    <property type="entry name" value="Aldolase class I"/>
    <property type="match status" value="1"/>
</dbReference>
<dbReference type="AlphaFoldDB" id="T1CMV4"/>
<dbReference type="Pfam" id="PF13186">
    <property type="entry name" value="SPASM"/>
    <property type="match status" value="1"/>
</dbReference>